<dbReference type="GO" id="GO:0008270">
    <property type="term" value="F:zinc ion binding"/>
    <property type="evidence" value="ECO:0007669"/>
    <property type="project" value="InterPro"/>
</dbReference>
<dbReference type="InterPro" id="IPR036864">
    <property type="entry name" value="Zn2-C6_fun-type_DNA-bd_sf"/>
</dbReference>
<dbReference type="PROSITE" id="PS00463">
    <property type="entry name" value="ZN2_CY6_FUNGAL_1"/>
    <property type="match status" value="1"/>
</dbReference>
<accession>A0A8H3HGD1</accession>
<evidence type="ECO:0000313" key="6">
    <source>
        <dbReference type="Proteomes" id="UP000663850"/>
    </source>
</evidence>
<dbReference type="AlphaFoldDB" id="A0A8H3HGD1"/>
<dbReference type="GO" id="GO:0045944">
    <property type="term" value="P:positive regulation of transcription by RNA polymerase II"/>
    <property type="evidence" value="ECO:0007669"/>
    <property type="project" value="TreeGrafter"/>
</dbReference>
<dbReference type="SUPFAM" id="SSF57701">
    <property type="entry name" value="Zn2/Cys6 DNA-binding domain"/>
    <property type="match status" value="1"/>
</dbReference>
<gene>
    <name evidence="5" type="ORF">RDB_LOCUS105815</name>
</gene>
<feature type="domain" description="Zn(2)-C6 fungal-type" evidence="4">
    <location>
        <begin position="49"/>
        <end position="77"/>
    </location>
</feature>
<dbReference type="Pfam" id="PF00172">
    <property type="entry name" value="Zn_clus"/>
    <property type="match status" value="1"/>
</dbReference>
<protein>
    <recommendedName>
        <fullName evidence="4">Zn(2)-C6 fungal-type domain-containing protein</fullName>
    </recommendedName>
</protein>
<dbReference type="EMBL" id="CAJMWZ010005746">
    <property type="protein sequence ID" value="CAE6510414.1"/>
    <property type="molecule type" value="Genomic_DNA"/>
</dbReference>
<proteinExistence type="predicted"/>
<dbReference type="PROSITE" id="PS50048">
    <property type="entry name" value="ZN2_CY6_FUNGAL_2"/>
    <property type="match status" value="1"/>
</dbReference>
<evidence type="ECO:0000256" key="3">
    <source>
        <dbReference type="SAM" id="MobiDB-lite"/>
    </source>
</evidence>
<dbReference type="CDD" id="cd00067">
    <property type="entry name" value="GAL4"/>
    <property type="match status" value="1"/>
</dbReference>
<sequence length="459" mass="50973">MISFCKQQIRNAKLDHFAPPAPLSVTTTSSTSEIYCVMSNLAIIRSINGCLTCKNRKKKCDETRPICTRCINGDFECLGYDHLATPKGPRRRKKKVSPADSGSDQALSLPNSSPDSTSTIRALDPEHVIQMFLFYSQPTPTSVQPFRPFHFSIVHAISENAKSSSLTLKSTYIGARVKKAVLDGAGLSVGVRLIDDFQRQITNTTLTSDMSAEEVATLLNCLLSLVLSLLQIVNTPIAHSVFRKSVPLFLALAAKFPELWVDDLSISIRHALTGLRFEFSHFVFLDTMTALLFGTIPLIHYNITLCPMVQSPKLHHIEWAHGCSPTVIALLARVNSWRAAQLTDPMHPIPTPEQQQQFQAYLKEWNPTIEYGGQPALVMGRLAVQECWRHAVLIYMYMGMCGADTADPRVEASVRQVAQLSATIETDHPLETHMTIPCIIAAAAARKEKHRSILRKKVV</sequence>
<dbReference type="Gene3D" id="4.10.240.10">
    <property type="entry name" value="Zn(2)-C6 fungal-type DNA-binding domain"/>
    <property type="match status" value="1"/>
</dbReference>
<dbReference type="InterPro" id="IPR001138">
    <property type="entry name" value="Zn2Cys6_DnaBD"/>
</dbReference>
<evidence type="ECO:0000313" key="5">
    <source>
        <dbReference type="EMBL" id="CAE6510414.1"/>
    </source>
</evidence>
<dbReference type="GO" id="GO:0005634">
    <property type="term" value="C:nucleus"/>
    <property type="evidence" value="ECO:0007669"/>
    <property type="project" value="UniProtKB-SubCell"/>
</dbReference>
<feature type="compositionally biased region" description="Polar residues" evidence="3">
    <location>
        <begin position="100"/>
        <end position="119"/>
    </location>
</feature>
<dbReference type="InterPro" id="IPR021858">
    <property type="entry name" value="Fun_TF"/>
</dbReference>
<dbReference type="GO" id="GO:0000976">
    <property type="term" value="F:transcription cis-regulatory region binding"/>
    <property type="evidence" value="ECO:0007669"/>
    <property type="project" value="TreeGrafter"/>
</dbReference>
<dbReference type="GO" id="GO:0000981">
    <property type="term" value="F:DNA-binding transcription factor activity, RNA polymerase II-specific"/>
    <property type="evidence" value="ECO:0007669"/>
    <property type="project" value="InterPro"/>
</dbReference>
<evidence type="ECO:0000256" key="1">
    <source>
        <dbReference type="ARBA" id="ARBA00004123"/>
    </source>
</evidence>
<comment type="subcellular location">
    <subcellularLocation>
        <location evidence="1">Nucleus</location>
    </subcellularLocation>
</comment>
<evidence type="ECO:0000259" key="4">
    <source>
        <dbReference type="PROSITE" id="PS50048"/>
    </source>
</evidence>
<reference evidence="5" key="1">
    <citation type="submission" date="2021-01" db="EMBL/GenBank/DDBJ databases">
        <authorList>
            <person name="Kaushik A."/>
        </authorList>
    </citation>
    <scope>NUCLEOTIDE SEQUENCE</scope>
    <source>
        <strain evidence="5">Type strain: AG8-Rh-89/</strain>
    </source>
</reference>
<dbReference type="SMART" id="SM00066">
    <property type="entry name" value="GAL4"/>
    <property type="match status" value="1"/>
</dbReference>
<organism evidence="5 6">
    <name type="scientific">Rhizoctonia solani</name>
    <dbReference type="NCBI Taxonomy" id="456999"/>
    <lineage>
        <taxon>Eukaryota</taxon>
        <taxon>Fungi</taxon>
        <taxon>Dikarya</taxon>
        <taxon>Basidiomycota</taxon>
        <taxon>Agaricomycotina</taxon>
        <taxon>Agaricomycetes</taxon>
        <taxon>Cantharellales</taxon>
        <taxon>Ceratobasidiaceae</taxon>
        <taxon>Rhizoctonia</taxon>
    </lineage>
</organism>
<feature type="non-terminal residue" evidence="5">
    <location>
        <position position="1"/>
    </location>
</feature>
<dbReference type="PANTHER" id="PTHR37534:SF7">
    <property type="entry name" value="TRANSCRIPTIONAL ACTIVATOR PROTEIN UGA3"/>
    <property type="match status" value="1"/>
</dbReference>
<feature type="region of interest" description="Disordered" evidence="3">
    <location>
        <begin position="88"/>
        <end position="119"/>
    </location>
</feature>
<keyword evidence="2" id="KW-0539">Nucleus</keyword>
<dbReference type="Pfam" id="PF11951">
    <property type="entry name" value="Fungal_trans_2"/>
    <property type="match status" value="1"/>
</dbReference>
<name>A0A8H3HGD1_9AGAM</name>
<evidence type="ECO:0000256" key="2">
    <source>
        <dbReference type="ARBA" id="ARBA00023242"/>
    </source>
</evidence>
<comment type="caution">
    <text evidence="5">The sequence shown here is derived from an EMBL/GenBank/DDBJ whole genome shotgun (WGS) entry which is preliminary data.</text>
</comment>
<dbReference type="PANTHER" id="PTHR37534">
    <property type="entry name" value="TRANSCRIPTIONAL ACTIVATOR PROTEIN UGA3"/>
    <property type="match status" value="1"/>
</dbReference>
<dbReference type="Proteomes" id="UP000663850">
    <property type="component" value="Unassembled WGS sequence"/>
</dbReference>